<dbReference type="Proteomes" id="UP001157502">
    <property type="component" value="Chromosome 14"/>
</dbReference>
<sequence>MLVTTRALASPTIFPTTLVSGTSQTSVPTEITAPATTSMSPDTVISTSSGILIVNITLVFNLDTLVPTSQDILPIVNKELRTQFRIFTQTTFQNATYIKIAETSYAIELAFQINNISIEEILSRSNAITFTSKTYNQTQDLINSLLRGIICQTDNKQFPIPEAKFIAASNTQINANLTYVYNKADTDLPSAFLTEILRASGLLTTTAAPTTTTSTTLLPSLLPTTAAPTTTTSTTLLPSLLTTTAAPTTTTSTTLLPSLLLSTFYSTTSGGGFPGWALAIIIPCGIAIILIPLWILLACLLCGCCAGIRRRWHRRRSYNVEHTTTYGLF</sequence>
<evidence type="ECO:0000313" key="2">
    <source>
        <dbReference type="Proteomes" id="UP001157502"/>
    </source>
</evidence>
<accession>A0ACC2GFG3</accession>
<evidence type="ECO:0000313" key="1">
    <source>
        <dbReference type="EMBL" id="KAJ8002357.1"/>
    </source>
</evidence>
<reference evidence="1" key="1">
    <citation type="submission" date="2021-05" db="EMBL/GenBank/DDBJ databases">
        <authorList>
            <person name="Pan Q."/>
            <person name="Jouanno E."/>
            <person name="Zahm M."/>
            <person name="Klopp C."/>
            <person name="Cabau C."/>
            <person name="Louis A."/>
            <person name="Berthelot C."/>
            <person name="Parey E."/>
            <person name="Roest Crollius H."/>
            <person name="Montfort J."/>
            <person name="Robinson-Rechavi M."/>
            <person name="Bouchez O."/>
            <person name="Lampietro C."/>
            <person name="Lopez Roques C."/>
            <person name="Donnadieu C."/>
            <person name="Postlethwait J."/>
            <person name="Bobe J."/>
            <person name="Dillon D."/>
            <person name="Chandos A."/>
            <person name="von Hippel F."/>
            <person name="Guiguen Y."/>
        </authorList>
    </citation>
    <scope>NUCLEOTIDE SEQUENCE</scope>
    <source>
        <strain evidence="1">YG-Jan2019</strain>
    </source>
</reference>
<protein>
    <submittedName>
        <fullName evidence="1">Uncharacterized protein</fullName>
    </submittedName>
</protein>
<organism evidence="1 2">
    <name type="scientific">Dallia pectoralis</name>
    <name type="common">Alaska blackfish</name>
    <dbReference type="NCBI Taxonomy" id="75939"/>
    <lineage>
        <taxon>Eukaryota</taxon>
        <taxon>Metazoa</taxon>
        <taxon>Chordata</taxon>
        <taxon>Craniata</taxon>
        <taxon>Vertebrata</taxon>
        <taxon>Euteleostomi</taxon>
        <taxon>Actinopterygii</taxon>
        <taxon>Neopterygii</taxon>
        <taxon>Teleostei</taxon>
        <taxon>Protacanthopterygii</taxon>
        <taxon>Esociformes</taxon>
        <taxon>Umbridae</taxon>
        <taxon>Dallia</taxon>
    </lineage>
</organism>
<dbReference type="EMBL" id="CM055741">
    <property type="protein sequence ID" value="KAJ8002357.1"/>
    <property type="molecule type" value="Genomic_DNA"/>
</dbReference>
<keyword evidence="2" id="KW-1185">Reference proteome</keyword>
<comment type="caution">
    <text evidence="1">The sequence shown here is derived from an EMBL/GenBank/DDBJ whole genome shotgun (WGS) entry which is preliminary data.</text>
</comment>
<gene>
    <name evidence="1" type="ORF">DPEC_G00179040</name>
</gene>
<proteinExistence type="predicted"/>
<name>A0ACC2GFG3_DALPE</name>